<organism evidence="4 5">
    <name type="scientific">Riccia sorocarpa</name>
    <dbReference type="NCBI Taxonomy" id="122646"/>
    <lineage>
        <taxon>Eukaryota</taxon>
        <taxon>Viridiplantae</taxon>
        <taxon>Streptophyta</taxon>
        <taxon>Embryophyta</taxon>
        <taxon>Marchantiophyta</taxon>
        <taxon>Marchantiopsida</taxon>
        <taxon>Marchantiidae</taxon>
        <taxon>Marchantiales</taxon>
        <taxon>Ricciaceae</taxon>
        <taxon>Riccia</taxon>
    </lineage>
</organism>
<proteinExistence type="predicted"/>
<dbReference type="EMBL" id="JBJQOH010000004">
    <property type="protein sequence ID" value="KAL3687745.1"/>
    <property type="molecule type" value="Genomic_DNA"/>
</dbReference>
<feature type="domain" description="CCHC-type" evidence="3">
    <location>
        <begin position="72"/>
        <end position="87"/>
    </location>
</feature>
<dbReference type="SUPFAM" id="SSF57756">
    <property type="entry name" value="Retrovirus zinc finger-like domains"/>
    <property type="match status" value="1"/>
</dbReference>
<feature type="region of interest" description="Disordered" evidence="2">
    <location>
        <begin position="84"/>
        <end position="161"/>
    </location>
</feature>
<dbReference type="InterPro" id="IPR036875">
    <property type="entry name" value="Znf_CCHC_sf"/>
</dbReference>
<accession>A0ABD3HBH6</accession>
<evidence type="ECO:0000256" key="1">
    <source>
        <dbReference type="PROSITE-ProRule" id="PRU00047"/>
    </source>
</evidence>
<evidence type="ECO:0000313" key="4">
    <source>
        <dbReference type="EMBL" id="KAL3687745.1"/>
    </source>
</evidence>
<sequence length="285" mass="30859">MLMEGEGEKLLASIGKVLRVAGISDKGEVKFQNIRGCVLMDMSKALPSVLRLNLNGEVKRIAIKYDTLPDACFVCQERGHFARTCPQKGKQGGHQNTDQENQSGRDGFIPVGRRAPMHQPQAQHNTNPAPSTSNPYSHLDIDQEDEESEQSEPDEGDNETQMAVDEVQAREAANAMVTPAGENNDNSTGAAARQGVRAHQKEGEKKSKNLEARRLRASKGLPPASTPTHKSKGKAEDHSDGESSGSDSETGGMWQQPSDKKSKGGKETMDTEGNWAVQATQQTPT</sequence>
<keyword evidence="1" id="KW-0862">Zinc</keyword>
<dbReference type="InterPro" id="IPR040256">
    <property type="entry name" value="At4g02000-like"/>
</dbReference>
<dbReference type="AlphaFoldDB" id="A0ABD3HBH6"/>
<dbReference type="Proteomes" id="UP001633002">
    <property type="component" value="Unassembled WGS sequence"/>
</dbReference>
<feature type="compositionally biased region" description="Low complexity" evidence="2">
    <location>
        <begin position="242"/>
        <end position="252"/>
    </location>
</feature>
<dbReference type="PROSITE" id="PS50158">
    <property type="entry name" value="ZF_CCHC"/>
    <property type="match status" value="1"/>
</dbReference>
<dbReference type="PANTHER" id="PTHR31286">
    <property type="entry name" value="GLYCINE-RICH CELL WALL STRUCTURAL PROTEIN 1.8-LIKE"/>
    <property type="match status" value="1"/>
</dbReference>
<gene>
    <name evidence="4" type="ORF">R1sor_014054</name>
</gene>
<dbReference type="SMART" id="SM00343">
    <property type="entry name" value="ZnF_C2HC"/>
    <property type="match status" value="1"/>
</dbReference>
<reference evidence="4 5" key="1">
    <citation type="submission" date="2024-09" db="EMBL/GenBank/DDBJ databases">
        <title>Chromosome-scale assembly of Riccia sorocarpa.</title>
        <authorList>
            <person name="Paukszto L."/>
        </authorList>
    </citation>
    <scope>NUCLEOTIDE SEQUENCE [LARGE SCALE GENOMIC DNA]</scope>
    <source>
        <strain evidence="4">LP-2024</strain>
        <tissue evidence="4">Aerial parts of the thallus</tissue>
    </source>
</reference>
<name>A0ABD3HBH6_9MARC</name>
<keyword evidence="1" id="KW-0863">Zinc-finger</keyword>
<dbReference type="Pfam" id="PF00098">
    <property type="entry name" value="zf-CCHC"/>
    <property type="match status" value="1"/>
</dbReference>
<comment type="caution">
    <text evidence="4">The sequence shown here is derived from an EMBL/GenBank/DDBJ whole genome shotgun (WGS) entry which is preliminary data.</text>
</comment>
<dbReference type="InterPro" id="IPR001878">
    <property type="entry name" value="Znf_CCHC"/>
</dbReference>
<feature type="compositionally biased region" description="Acidic residues" evidence="2">
    <location>
        <begin position="142"/>
        <end position="158"/>
    </location>
</feature>
<protein>
    <recommendedName>
        <fullName evidence="3">CCHC-type domain-containing protein</fullName>
    </recommendedName>
</protein>
<feature type="compositionally biased region" description="Basic and acidic residues" evidence="2">
    <location>
        <begin position="199"/>
        <end position="214"/>
    </location>
</feature>
<feature type="compositionally biased region" description="Basic and acidic residues" evidence="2">
    <location>
        <begin position="258"/>
        <end position="269"/>
    </location>
</feature>
<dbReference type="GO" id="GO:0008270">
    <property type="term" value="F:zinc ion binding"/>
    <property type="evidence" value="ECO:0007669"/>
    <property type="project" value="UniProtKB-KW"/>
</dbReference>
<keyword evidence="1" id="KW-0479">Metal-binding</keyword>
<evidence type="ECO:0000313" key="5">
    <source>
        <dbReference type="Proteomes" id="UP001633002"/>
    </source>
</evidence>
<dbReference type="Gene3D" id="4.10.60.10">
    <property type="entry name" value="Zinc finger, CCHC-type"/>
    <property type="match status" value="1"/>
</dbReference>
<feature type="compositionally biased region" description="Polar residues" evidence="2">
    <location>
        <begin position="93"/>
        <end position="104"/>
    </location>
</feature>
<evidence type="ECO:0000256" key="2">
    <source>
        <dbReference type="SAM" id="MobiDB-lite"/>
    </source>
</evidence>
<keyword evidence="5" id="KW-1185">Reference proteome</keyword>
<evidence type="ECO:0000259" key="3">
    <source>
        <dbReference type="PROSITE" id="PS50158"/>
    </source>
</evidence>
<feature type="compositionally biased region" description="Polar residues" evidence="2">
    <location>
        <begin position="120"/>
        <end position="136"/>
    </location>
</feature>
<feature type="region of interest" description="Disordered" evidence="2">
    <location>
        <begin position="177"/>
        <end position="285"/>
    </location>
</feature>
<dbReference type="PANTHER" id="PTHR31286:SF180">
    <property type="entry name" value="OS10G0362600 PROTEIN"/>
    <property type="match status" value="1"/>
</dbReference>